<organism evidence="1 2">
    <name type="scientific">Rhizobium leguminosarum</name>
    <dbReference type="NCBI Taxonomy" id="384"/>
    <lineage>
        <taxon>Bacteria</taxon>
        <taxon>Pseudomonadati</taxon>
        <taxon>Pseudomonadota</taxon>
        <taxon>Alphaproteobacteria</taxon>
        <taxon>Hyphomicrobiales</taxon>
        <taxon>Rhizobiaceae</taxon>
        <taxon>Rhizobium/Agrobacterium group</taxon>
        <taxon>Rhizobium</taxon>
    </lineage>
</organism>
<dbReference type="AlphaFoldDB" id="A0A7Z0E3L3"/>
<reference evidence="1 2" key="1">
    <citation type="submission" date="2020-07" db="EMBL/GenBank/DDBJ databases">
        <title>Genomic Encyclopedia of Type Strains, Phase IV (KMG-V): Genome sequencing to study the core and pangenomes of soil and plant-associated prokaryotes.</title>
        <authorList>
            <person name="Whitman W."/>
        </authorList>
    </citation>
    <scope>NUCLEOTIDE SEQUENCE [LARGE SCALE GENOMIC DNA]</scope>
    <source>
        <strain evidence="1 2">SEMIA 4052</strain>
    </source>
</reference>
<gene>
    <name evidence="1" type="ORF">GGI64_004874</name>
</gene>
<evidence type="ECO:0000313" key="2">
    <source>
        <dbReference type="Proteomes" id="UP000535276"/>
    </source>
</evidence>
<dbReference type="Proteomes" id="UP000535276">
    <property type="component" value="Unassembled WGS sequence"/>
</dbReference>
<sequence>MNRRVEIEKEEILHASNGATFVDAALENEGADRLFSSFGSLALKRYASRNFNSNFHKMRVY</sequence>
<evidence type="ECO:0000313" key="1">
    <source>
        <dbReference type="EMBL" id="NYJ13787.1"/>
    </source>
</evidence>
<protein>
    <submittedName>
        <fullName evidence="1">Uncharacterized protein</fullName>
    </submittedName>
</protein>
<dbReference type="EMBL" id="JACBZV010000009">
    <property type="protein sequence ID" value="NYJ13787.1"/>
    <property type="molecule type" value="Genomic_DNA"/>
</dbReference>
<proteinExistence type="predicted"/>
<dbReference type="RefSeq" id="WP_179612805.1">
    <property type="nucleotide sequence ID" value="NZ_JACBZV010000009.1"/>
</dbReference>
<name>A0A7Z0E3L3_RHILE</name>
<comment type="caution">
    <text evidence="1">The sequence shown here is derived from an EMBL/GenBank/DDBJ whole genome shotgun (WGS) entry which is preliminary data.</text>
</comment>
<accession>A0A7Z0E3L3</accession>